<comment type="caution">
    <text evidence="3">The sequence shown here is derived from an EMBL/GenBank/DDBJ whole genome shotgun (WGS) entry which is preliminary data.</text>
</comment>
<feature type="domain" description="Nop" evidence="2">
    <location>
        <begin position="44"/>
        <end position="116"/>
    </location>
</feature>
<accession>A0AAV6KC44</accession>
<dbReference type="Proteomes" id="UP000823749">
    <property type="component" value="Chromosome 5"/>
</dbReference>
<gene>
    <name evidence="3" type="ORF">RHGRI_015002</name>
</gene>
<dbReference type="PANTHER" id="PTHR13904">
    <property type="entry name" value="PRE-MRNA SPLICING FACTOR PRP31"/>
    <property type="match status" value="1"/>
</dbReference>
<evidence type="ECO:0000313" key="3">
    <source>
        <dbReference type="EMBL" id="KAG5549884.1"/>
    </source>
</evidence>
<dbReference type="Pfam" id="PF01798">
    <property type="entry name" value="Nop"/>
    <property type="match status" value="1"/>
</dbReference>
<dbReference type="EMBL" id="JACTNZ010000005">
    <property type="protein sequence ID" value="KAG5549884.1"/>
    <property type="molecule type" value="Genomic_DNA"/>
</dbReference>
<evidence type="ECO:0000256" key="1">
    <source>
        <dbReference type="SAM" id="MobiDB-lite"/>
    </source>
</evidence>
<dbReference type="InterPro" id="IPR042239">
    <property type="entry name" value="Nop_C"/>
</dbReference>
<dbReference type="GO" id="GO:0000244">
    <property type="term" value="P:spliceosomal tri-snRNP complex assembly"/>
    <property type="evidence" value="ECO:0007669"/>
    <property type="project" value="InterPro"/>
</dbReference>
<organism evidence="3 4">
    <name type="scientific">Rhododendron griersonianum</name>
    <dbReference type="NCBI Taxonomy" id="479676"/>
    <lineage>
        <taxon>Eukaryota</taxon>
        <taxon>Viridiplantae</taxon>
        <taxon>Streptophyta</taxon>
        <taxon>Embryophyta</taxon>
        <taxon>Tracheophyta</taxon>
        <taxon>Spermatophyta</taxon>
        <taxon>Magnoliopsida</taxon>
        <taxon>eudicotyledons</taxon>
        <taxon>Gunneridae</taxon>
        <taxon>Pentapetalae</taxon>
        <taxon>asterids</taxon>
        <taxon>Ericales</taxon>
        <taxon>Ericaceae</taxon>
        <taxon>Ericoideae</taxon>
        <taxon>Rhodoreae</taxon>
        <taxon>Rhododendron</taxon>
    </lineage>
</organism>
<name>A0AAV6KC44_9ERIC</name>
<dbReference type="InterPro" id="IPR036070">
    <property type="entry name" value="Nop_dom_sf"/>
</dbReference>
<evidence type="ECO:0000313" key="4">
    <source>
        <dbReference type="Proteomes" id="UP000823749"/>
    </source>
</evidence>
<dbReference type="AlphaFoldDB" id="A0AAV6KC44"/>
<dbReference type="InterPro" id="IPR027105">
    <property type="entry name" value="Prp31"/>
</dbReference>
<protein>
    <recommendedName>
        <fullName evidence="2">Nop domain-containing protein</fullName>
    </recommendedName>
</protein>
<dbReference type="GO" id="GO:0005687">
    <property type="term" value="C:U4 snRNP"/>
    <property type="evidence" value="ECO:0007669"/>
    <property type="project" value="TreeGrafter"/>
</dbReference>
<feature type="region of interest" description="Disordered" evidence="1">
    <location>
        <begin position="1"/>
        <end position="20"/>
    </location>
</feature>
<keyword evidence="4" id="KW-1185">Reference proteome</keyword>
<dbReference type="PANTHER" id="PTHR13904:SF0">
    <property type="entry name" value="U4_U6 SMALL NUCLEAR RIBONUCLEOPROTEIN PRP31"/>
    <property type="match status" value="1"/>
</dbReference>
<dbReference type="Gene3D" id="1.10.246.90">
    <property type="entry name" value="Nop domain"/>
    <property type="match status" value="1"/>
</dbReference>
<proteinExistence type="predicted"/>
<dbReference type="GO" id="GO:0046540">
    <property type="term" value="C:U4/U6 x U5 tri-snRNP complex"/>
    <property type="evidence" value="ECO:0007669"/>
    <property type="project" value="InterPro"/>
</dbReference>
<dbReference type="SUPFAM" id="SSF89124">
    <property type="entry name" value="Nop domain"/>
    <property type="match status" value="1"/>
</dbReference>
<sequence>MVKEDRRRRSSLKAATMQPRRSSLCCDEGDDGVLDFLETRMGRIAPNLSAIVGSAVAAKLIVTAGGLSALANMPSCAVRLLGAKEINLAGFSTTTASRFRMGYIEQTEIFQTTPLL</sequence>
<reference evidence="3" key="1">
    <citation type="submission" date="2020-08" db="EMBL/GenBank/DDBJ databases">
        <title>Plant Genome Project.</title>
        <authorList>
            <person name="Zhang R.-G."/>
        </authorList>
    </citation>
    <scope>NUCLEOTIDE SEQUENCE</scope>
    <source>
        <strain evidence="3">WSP0</strain>
        <tissue evidence="3">Leaf</tissue>
    </source>
</reference>
<evidence type="ECO:0000259" key="2">
    <source>
        <dbReference type="PROSITE" id="PS51358"/>
    </source>
</evidence>
<dbReference type="InterPro" id="IPR002687">
    <property type="entry name" value="Nop_dom"/>
</dbReference>
<dbReference type="PROSITE" id="PS51358">
    <property type="entry name" value="NOP"/>
    <property type="match status" value="1"/>
</dbReference>
<dbReference type="GO" id="GO:0071011">
    <property type="term" value="C:precatalytic spliceosome"/>
    <property type="evidence" value="ECO:0007669"/>
    <property type="project" value="TreeGrafter"/>
</dbReference>